<protein>
    <submittedName>
        <fullName evidence="2">Uncharacterized protein</fullName>
    </submittedName>
</protein>
<evidence type="ECO:0000313" key="3">
    <source>
        <dbReference type="Proteomes" id="UP000215914"/>
    </source>
</evidence>
<feature type="coiled-coil region" evidence="1">
    <location>
        <begin position="21"/>
        <end position="48"/>
    </location>
</feature>
<proteinExistence type="predicted"/>
<comment type="caution">
    <text evidence="2">The sequence shown here is derived from an EMBL/GenBank/DDBJ whole genome shotgun (WGS) entry which is preliminary data.</text>
</comment>
<dbReference type="Proteomes" id="UP000215914">
    <property type="component" value="Unassembled WGS sequence"/>
</dbReference>
<evidence type="ECO:0000313" key="2">
    <source>
        <dbReference type="EMBL" id="KAF5765111.1"/>
    </source>
</evidence>
<dbReference type="Gramene" id="mRNA:HanXRQr2_Chr15g0699881">
    <property type="protein sequence ID" value="mRNA:HanXRQr2_Chr15g0699881"/>
    <property type="gene ID" value="HanXRQr2_Chr15g0699881"/>
</dbReference>
<name>A0A9K3E320_HELAN</name>
<reference evidence="2" key="2">
    <citation type="submission" date="2020-06" db="EMBL/GenBank/DDBJ databases">
        <title>Helianthus annuus Genome sequencing and assembly Release 2.</title>
        <authorList>
            <person name="Gouzy J."/>
            <person name="Langlade N."/>
            <person name="Munos S."/>
        </authorList>
    </citation>
    <scope>NUCLEOTIDE SEQUENCE</scope>
    <source>
        <tissue evidence="2">Leaves</tissue>
    </source>
</reference>
<sequence length="201" mass="22625">MKFSDSEKKLSDSEKRHAAELKEMQTSYDQLLADHHRLMDEKEELARARDRAIESHTATIDEAKGMLTRCDGEMVELYAQVSELMLTKQWFLTEGIAWVVKLVHQSPELEKVVADLVNSVNAVGVNKGIKQGFKAAHDSIRSAEEVLGYDEGAKEVLETAIKAFDNFHISVLDKVADLVDKPLSVIKQRSELPIVKEDFEA</sequence>
<reference evidence="2" key="1">
    <citation type="journal article" date="2017" name="Nature">
        <title>The sunflower genome provides insights into oil metabolism, flowering and Asterid evolution.</title>
        <authorList>
            <person name="Badouin H."/>
            <person name="Gouzy J."/>
            <person name="Grassa C.J."/>
            <person name="Murat F."/>
            <person name="Staton S.E."/>
            <person name="Cottret L."/>
            <person name="Lelandais-Briere C."/>
            <person name="Owens G.L."/>
            <person name="Carrere S."/>
            <person name="Mayjonade B."/>
            <person name="Legrand L."/>
            <person name="Gill N."/>
            <person name="Kane N.C."/>
            <person name="Bowers J.E."/>
            <person name="Hubner S."/>
            <person name="Bellec A."/>
            <person name="Berard A."/>
            <person name="Berges H."/>
            <person name="Blanchet N."/>
            <person name="Boniface M.C."/>
            <person name="Brunel D."/>
            <person name="Catrice O."/>
            <person name="Chaidir N."/>
            <person name="Claudel C."/>
            <person name="Donnadieu C."/>
            <person name="Faraut T."/>
            <person name="Fievet G."/>
            <person name="Helmstetter N."/>
            <person name="King M."/>
            <person name="Knapp S.J."/>
            <person name="Lai Z."/>
            <person name="Le Paslier M.C."/>
            <person name="Lippi Y."/>
            <person name="Lorenzon L."/>
            <person name="Mandel J.R."/>
            <person name="Marage G."/>
            <person name="Marchand G."/>
            <person name="Marquand E."/>
            <person name="Bret-Mestries E."/>
            <person name="Morien E."/>
            <person name="Nambeesan S."/>
            <person name="Nguyen T."/>
            <person name="Pegot-Espagnet P."/>
            <person name="Pouilly N."/>
            <person name="Raftis F."/>
            <person name="Sallet E."/>
            <person name="Schiex T."/>
            <person name="Thomas J."/>
            <person name="Vandecasteele C."/>
            <person name="Vares D."/>
            <person name="Vear F."/>
            <person name="Vautrin S."/>
            <person name="Crespi M."/>
            <person name="Mangin B."/>
            <person name="Burke J.M."/>
            <person name="Salse J."/>
            <person name="Munos S."/>
            <person name="Vincourt P."/>
            <person name="Rieseberg L.H."/>
            <person name="Langlade N.B."/>
        </authorList>
    </citation>
    <scope>NUCLEOTIDE SEQUENCE</scope>
    <source>
        <tissue evidence="2">Leaves</tissue>
    </source>
</reference>
<dbReference type="EMBL" id="MNCJ02000330">
    <property type="protein sequence ID" value="KAF5765111.1"/>
    <property type="molecule type" value="Genomic_DNA"/>
</dbReference>
<evidence type="ECO:0000256" key="1">
    <source>
        <dbReference type="SAM" id="Coils"/>
    </source>
</evidence>
<keyword evidence="3" id="KW-1185">Reference proteome</keyword>
<dbReference type="AlphaFoldDB" id="A0A9K3E320"/>
<accession>A0A9K3E320</accession>
<organism evidence="2 3">
    <name type="scientific">Helianthus annuus</name>
    <name type="common">Common sunflower</name>
    <dbReference type="NCBI Taxonomy" id="4232"/>
    <lineage>
        <taxon>Eukaryota</taxon>
        <taxon>Viridiplantae</taxon>
        <taxon>Streptophyta</taxon>
        <taxon>Embryophyta</taxon>
        <taxon>Tracheophyta</taxon>
        <taxon>Spermatophyta</taxon>
        <taxon>Magnoliopsida</taxon>
        <taxon>eudicotyledons</taxon>
        <taxon>Gunneridae</taxon>
        <taxon>Pentapetalae</taxon>
        <taxon>asterids</taxon>
        <taxon>campanulids</taxon>
        <taxon>Asterales</taxon>
        <taxon>Asteraceae</taxon>
        <taxon>Asteroideae</taxon>
        <taxon>Heliantheae alliance</taxon>
        <taxon>Heliantheae</taxon>
        <taxon>Helianthus</taxon>
    </lineage>
</organism>
<gene>
    <name evidence="2" type="ORF">HanXRQr2_Chr15g0699881</name>
</gene>
<keyword evidence="1" id="KW-0175">Coiled coil</keyword>